<dbReference type="GO" id="GO:0005315">
    <property type="term" value="F:phosphate transmembrane transporter activity"/>
    <property type="evidence" value="ECO:0007669"/>
    <property type="project" value="TreeGrafter"/>
</dbReference>
<dbReference type="GO" id="GO:0006797">
    <property type="term" value="P:polyphosphate metabolic process"/>
    <property type="evidence" value="ECO:0007669"/>
    <property type="project" value="TreeGrafter"/>
</dbReference>
<dbReference type="Pfam" id="PF03105">
    <property type="entry name" value="SPX"/>
    <property type="match status" value="2"/>
</dbReference>
<dbReference type="CDD" id="cd14478">
    <property type="entry name" value="SPX_PHO87_PHO90_like"/>
    <property type="match status" value="1"/>
</dbReference>
<feature type="transmembrane region" description="Helical" evidence="7">
    <location>
        <begin position="787"/>
        <end position="812"/>
    </location>
</feature>
<dbReference type="AlphaFoldDB" id="A0A4P9XKC6"/>
<feature type="transmembrane region" description="Helical" evidence="7">
    <location>
        <begin position="649"/>
        <end position="672"/>
    </location>
</feature>
<feature type="compositionally biased region" description="Basic and acidic residues" evidence="6">
    <location>
        <begin position="12"/>
        <end position="41"/>
    </location>
</feature>
<evidence type="ECO:0000256" key="7">
    <source>
        <dbReference type="SAM" id="Phobius"/>
    </source>
</evidence>
<keyword evidence="2" id="KW-0813">Transport</keyword>
<dbReference type="Pfam" id="PF03600">
    <property type="entry name" value="CitMHS"/>
    <property type="match status" value="1"/>
</dbReference>
<feature type="transmembrane region" description="Helical" evidence="7">
    <location>
        <begin position="718"/>
        <end position="736"/>
    </location>
</feature>
<gene>
    <name evidence="9" type="ORF">THASP1DRAFT_32462</name>
</gene>
<feature type="transmembrane region" description="Helical" evidence="7">
    <location>
        <begin position="832"/>
        <end position="853"/>
    </location>
</feature>
<feature type="transmembrane region" description="Helical" evidence="7">
    <location>
        <begin position="606"/>
        <end position="628"/>
    </location>
</feature>
<reference evidence="10" key="1">
    <citation type="journal article" date="2018" name="Nat. Microbiol.">
        <title>Leveraging single-cell genomics to expand the fungal tree of life.</title>
        <authorList>
            <person name="Ahrendt S.R."/>
            <person name="Quandt C.A."/>
            <person name="Ciobanu D."/>
            <person name="Clum A."/>
            <person name="Salamov A."/>
            <person name="Andreopoulos B."/>
            <person name="Cheng J.F."/>
            <person name="Woyke T."/>
            <person name="Pelin A."/>
            <person name="Henrissat B."/>
            <person name="Reynolds N.K."/>
            <person name="Benny G.L."/>
            <person name="Smith M.E."/>
            <person name="James T.Y."/>
            <person name="Grigoriev I.V."/>
        </authorList>
    </citation>
    <scope>NUCLEOTIDE SEQUENCE [LARGE SCALE GENOMIC DNA]</scope>
    <source>
        <strain evidence="10">RSA 1356</strain>
    </source>
</reference>
<evidence type="ECO:0000313" key="9">
    <source>
        <dbReference type="EMBL" id="RKP05700.1"/>
    </source>
</evidence>
<dbReference type="InterPro" id="IPR004331">
    <property type="entry name" value="SPX_dom"/>
</dbReference>
<comment type="subcellular location">
    <subcellularLocation>
        <location evidence="1">Membrane</location>
        <topology evidence="1">Multi-pass membrane protein</topology>
    </subcellularLocation>
</comment>
<feature type="transmembrane region" description="Helical" evidence="7">
    <location>
        <begin position="520"/>
        <end position="543"/>
    </location>
</feature>
<feature type="transmembrane region" description="Helical" evidence="7">
    <location>
        <begin position="692"/>
        <end position="711"/>
    </location>
</feature>
<feature type="transmembrane region" description="Helical" evidence="7">
    <location>
        <begin position="748"/>
        <end position="775"/>
    </location>
</feature>
<sequence>MASTELNVAADNDAHSDATEKHASKDSSKASVKEKEGDKARARSSTPMGGVRPVPEDRDDELTVIWDRLFKIHTAFFELHELLEKEKGAQKAARAPTAPVQIDEQEGKADVKSIVAALRMKFSHQLKFNAVPDWADHYVAYDQLKKLAYQIERDVVLANRLRDELEPEQETLLDARAQANHSFLPALDHELARITEFYVAKEGALYDEAGRLLSSVRSAETVNLAVEVRPTSTRSAASSTAIPCARLSSTPSLQQDRTPLLDTDDSGTAVQHRRTWSLGAAGSLPGLPNRALQERALETYVALVDLEGFVQLNYTAFGKILKKYDKITGNRVRKSYLNESVRAAYPFHEETKAQLADQIRSVAWAHSLAAGFASQEENAHFLQKQQRERVVFARNTVWRDMIGMERKVAAVGMQQISPREPVEPVRCCGVSVPRILLSRQVLLGVPCLVVFFYLLRAHYFADAMQQSCFAMLVFVSLLWAFEVLPLFVTSLLVPFLVVLLGVMRDDQGNQMPASGAARRIFGSMFNSVIMLLLGGFTIAAALSKHDIAKRVATFVLARAGTRPATVLLANMFVATFASMWISNVAAPVLCFSLIQPILRTLPAESPFSRCLVMGIALASNVGGMASPISSPQNLIALEVMKPTPSWPEWFMIALPVSIAADLAIWLLLLLVYRPSPANSPLQPLRASNDPITKEQVTVTAITLITIGLWCFEAHIEAYVGDMGVLALLPILVFFGFELLTKEDFNNFLWTVVVLAMGGIALGQAVNSSGLLYTVAEAIQKSVDGQPFWMVVVIFTAIVTVAATFVSHTVAALVFLPIVNEVGSAIPGAHPRILVMSAALMCSGAMGLPVSGFPNMNAAMLEDPTGKPYLRPADFLRSGIPATILALGTVLTVGGGIMYVTSF</sequence>
<dbReference type="PANTHER" id="PTHR10283:SF92">
    <property type="entry name" value="LOW-AFFINITY PHOSPHATE TRANSPORTER PHO91"/>
    <property type="match status" value="1"/>
</dbReference>
<keyword evidence="4 7" id="KW-1133">Transmembrane helix</keyword>
<evidence type="ECO:0000259" key="8">
    <source>
        <dbReference type="PROSITE" id="PS51382"/>
    </source>
</evidence>
<evidence type="ECO:0000256" key="4">
    <source>
        <dbReference type="ARBA" id="ARBA00022989"/>
    </source>
</evidence>
<feature type="region of interest" description="Disordered" evidence="6">
    <location>
        <begin position="1"/>
        <end position="56"/>
    </location>
</feature>
<dbReference type="InterPro" id="IPR004680">
    <property type="entry name" value="Cit_transptr-like_dom"/>
</dbReference>
<keyword evidence="5 7" id="KW-0472">Membrane</keyword>
<evidence type="ECO:0000256" key="2">
    <source>
        <dbReference type="ARBA" id="ARBA00022448"/>
    </source>
</evidence>
<dbReference type="PANTHER" id="PTHR10283">
    <property type="entry name" value="SOLUTE CARRIER FAMILY 13 MEMBER"/>
    <property type="match status" value="1"/>
</dbReference>
<dbReference type="PROSITE" id="PS51382">
    <property type="entry name" value="SPX"/>
    <property type="match status" value="1"/>
</dbReference>
<feature type="transmembrane region" description="Helical" evidence="7">
    <location>
        <begin position="467"/>
        <end position="500"/>
    </location>
</feature>
<feature type="transmembrane region" description="Helical" evidence="7">
    <location>
        <begin position="874"/>
        <end position="899"/>
    </location>
</feature>
<dbReference type="Proteomes" id="UP000271241">
    <property type="component" value="Unassembled WGS sequence"/>
</dbReference>
<dbReference type="STRING" id="78915.A0A4P9XKC6"/>
<evidence type="ECO:0000256" key="3">
    <source>
        <dbReference type="ARBA" id="ARBA00022692"/>
    </source>
</evidence>
<evidence type="ECO:0000256" key="5">
    <source>
        <dbReference type="ARBA" id="ARBA00023136"/>
    </source>
</evidence>
<feature type="transmembrane region" description="Helical" evidence="7">
    <location>
        <begin position="564"/>
        <end position="594"/>
    </location>
</feature>
<evidence type="ECO:0000256" key="6">
    <source>
        <dbReference type="SAM" id="MobiDB-lite"/>
    </source>
</evidence>
<feature type="transmembrane region" description="Helical" evidence="7">
    <location>
        <begin position="436"/>
        <end position="455"/>
    </location>
</feature>
<accession>A0A4P9XKC6</accession>
<dbReference type="EMBL" id="KZ993054">
    <property type="protein sequence ID" value="RKP05700.1"/>
    <property type="molecule type" value="Genomic_DNA"/>
</dbReference>
<dbReference type="GO" id="GO:0005886">
    <property type="term" value="C:plasma membrane"/>
    <property type="evidence" value="ECO:0007669"/>
    <property type="project" value="TreeGrafter"/>
</dbReference>
<evidence type="ECO:0000313" key="10">
    <source>
        <dbReference type="Proteomes" id="UP000271241"/>
    </source>
</evidence>
<dbReference type="GO" id="GO:0006817">
    <property type="term" value="P:phosphate ion transport"/>
    <property type="evidence" value="ECO:0007669"/>
    <property type="project" value="TreeGrafter"/>
</dbReference>
<name>A0A4P9XKC6_9FUNG</name>
<keyword evidence="10" id="KW-1185">Reference proteome</keyword>
<protein>
    <submittedName>
        <fullName evidence="9">SPX domain-containing protein</fullName>
    </submittedName>
</protein>
<dbReference type="CDD" id="cd01115">
    <property type="entry name" value="SLC13_permease"/>
    <property type="match status" value="1"/>
</dbReference>
<evidence type="ECO:0000256" key="1">
    <source>
        <dbReference type="ARBA" id="ARBA00004141"/>
    </source>
</evidence>
<proteinExistence type="predicted"/>
<organism evidence="9 10">
    <name type="scientific">Thamnocephalis sphaerospora</name>
    <dbReference type="NCBI Taxonomy" id="78915"/>
    <lineage>
        <taxon>Eukaryota</taxon>
        <taxon>Fungi</taxon>
        <taxon>Fungi incertae sedis</taxon>
        <taxon>Zoopagomycota</taxon>
        <taxon>Zoopagomycotina</taxon>
        <taxon>Zoopagomycetes</taxon>
        <taxon>Zoopagales</taxon>
        <taxon>Sigmoideomycetaceae</taxon>
        <taxon>Thamnocephalis</taxon>
    </lineage>
</organism>
<keyword evidence="3 7" id="KW-0812">Transmembrane</keyword>
<dbReference type="OrthoDB" id="10260443at2759"/>
<feature type="domain" description="SPX" evidence="8">
    <location>
        <begin position="120"/>
        <end position="338"/>
    </location>
</feature>